<dbReference type="InterPro" id="IPR025662">
    <property type="entry name" value="Sigma_54_int_dom_ATP-bd_1"/>
</dbReference>
<dbReference type="PANTHER" id="PTHR32071">
    <property type="entry name" value="TRANSCRIPTIONAL REGULATORY PROTEIN"/>
    <property type="match status" value="1"/>
</dbReference>
<dbReference type="Pfam" id="PF25601">
    <property type="entry name" value="AAA_lid_14"/>
    <property type="match status" value="1"/>
</dbReference>
<dbReference type="InterPro" id="IPR008984">
    <property type="entry name" value="SMAD_FHA_dom_sf"/>
</dbReference>
<proteinExistence type="predicted"/>
<accession>A0ABP8MK29</accession>
<dbReference type="Pfam" id="PF00498">
    <property type="entry name" value="FHA"/>
    <property type="match status" value="1"/>
</dbReference>
<dbReference type="PROSITE" id="PS00688">
    <property type="entry name" value="SIGMA54_INTERACT_3"/>
    <property type="match status" value="1"/>
</dbReference>
<evidence type="ECO:0000256" key="2">
    <source>
        <dbReference type="ARBA" id="ARBA00022840"/>
    </source>
</evidence>
<dbReference type="InterPro" id="IPR002078">
    <property type="entry name" value="Sigma_54_int"/>
</dbReference>
<feature type="compositionally biased region" description="Low complexity" evidence="5">
    <location>
        <begin position="135"/>
        <end position="146"/>
    </location>
</feature>
<dbReference type="Gene3D" id="1.10.8.60">
    <property type="match status" value="1"/>
</dbReference>
<keyword evidence="4" id="KW-0804">Transcription</keyword>
<dbReference type="Gene3D" id="2.60.200.20">
    <property type="match status" value="1"/>
</dbReference>
<dbReference type="SUPFAM" id="SSF52540">
    <property type="entry name" value="P-loop containing nucleoside triphosphate hydrolases"/>
    <property type="match status" value="1"/>
</dbReference>
<evidence type="ECO:0000313" key="9">
    <source>
        <dbReference type="Proteomes" id="UP001500840"/>
    </source>
</evidence>
<keyword evidence="9" id="KW-1185">Reference proteome</keyword>
<organism evidence="8 9">
    <name type="scientific">Novipirellula rosea</name>
    <dbReference type="NCBI Taxonomy" id="1031540"/>
    <lineage>
        <taxon>Bacteria</taxon>
        <taxon>Pseudomonadati</taxon>
        <taxon>Planctomycetota</taxon>
        <taxon>Planctomycetia</taxon>
        <taxon>Pirellulales</taxon>
        <taxon>Pirellulaceae</taxon>
        <taxon>Novipirellula</taxon>
    </lineage>
</organism>
<feature type="region of interest" description="Disordered" evidence="5">
    <location>
        <begin position="135"/>
        <end position="159"/>
    </location>
</feature>
<evidence type="ECO:0000256" key="1">
    <source>
        <dbReference type="ARBA" id="ARBA00022741"/>
    </source>
</evidence>
<comment type="caution">
    <text evidence="8">The sequence shown here is derived from an EMBL/GenBank/DDBJ whole genome shotgun (WGS) entry which is preliminary data.</text>
</comment>
<dbReference type="SUPFAM" id="SSF46689">
    <property type="entry name" value="Homeodomain-like"/>
    <property type="match status" value="1"/>
</dbReference>
<name>A0ABP8MK29_9BACT</name>
<keyword evidence="1" id="KW-0547">Nucleotide-binding</keyword>
<evidence type="ECO:0000256" key="4">
    <source>
        <dbReference type="ARBA" id="ARBA00023163"/>
    </source>
</evidence>
<keyword evidence="2" id="KW-0067">ATP-binding</keyword>
<dbReference type="EMBL" id="BAABGA010000023">
    <property type="protein sequence ID" value="GAA4451224.1"/>
    <property type="molecule type" value="Genomic_DNA"/>
</dbReference>
<evidence type="ECO:0000259" key="6">
    <source>
        <dbReference type="PROSITE" id="PS50006"/>
    </source>
</evidence>
<keyword evidence="3" id="KW-0805">Transcription regulation</keyword>
<dbReference type="Gene3D" id="3.30.450.40">
    <property type="match status" value="1"/>
</dbReference>
<evidence type="ECO:0000256" key="3">
    <source>
        <dbReference type="ARBA" id="ARBA00023015"/>
    </source>
</evidence>
<dbReference type="CDD" id="cd00009">
    <property type="entry name" value="AAA"/>
    <property type="match status" value="1"/>
</dbReference>
<dbReference type="InterPro" id="IPR029016">
    <property type="entry name" value="GAF-like_dom_sf"/>
</dbReference>
<evidence type="ECO:0000259" key="7">
    <source>
        <dbReference type="PROSITE" id="PS50045"/>
    </source>
</evidence>
<reference evidence="9" key="1">
    <citation type="journal article" date="2019" name="Int. J. Syst. Evol. Microbiol.">
        <title>The Global Catalogue of Microorganisms (GCM) 10K type strain sequencing project: providing services to taxonomists for standard genome sequencing and annotation.</title>
        <authorList>
            <consortium name="The Broad Institute Genomics Platform"/>
            <consortium name="The Broad Institute Genome Sequencing Center for Infectious Disease"/>
            <person name="Wu L."/>
            <person name="Ma J."/>
        </authorList>
    </citation>
    <scope>NUCLEOTIDE SEQUENCE [LARGE SCALE GENOMIC DNA]</scope>
    <source>
        <strain evidence="9">JCM 17759</strain>
    </source>
</reference>
<dbReference type="SUPFAM" id="SSF49879">
    <property type="entry name" value="SMAD/FHA domain"/>
    <property type="match status" value="1"/>
</dbReference>
<dbReference type="Pfam" id="PF00158">
    <property type="entry name" value="Sigma54_activat"/>
    <property type="match status" value="1"/>
</dbReference>
<dbReference type="Gene3D" id="3.40.50.300">
    <property type="entry name" value="P-loop containing nucleotide triphosphate hydrolases"/>
    <property type="match status" value="1"/>
</dbReference>
<dbReference type="PROSITE" id="PS50045">
    <property type="entry name" value="SIGMA54_INTERACT_4"/>
    <property type="match status" value="1"/>
</dbReference>
<dbReference type="Pfam" id="PF02954">
    <property type="entry name" value="HTH_8"/>
    <property type="match status" value="1"/>
</dbReference>
<dbReference type="Gene3D" id="1.10.10.60">
    <property type="entry name" value="Homeodomain-like"/>
    <property type="match status" value="1"/>
</dbReference>
<dbReference type="InterPro" id="IPR003593">
    <property type="entry name" value="AAA+_ATPase"/>
</dbReference>
<dbReference type="InterPro" id="IPR009057">
    <property type="entry name" value="Homeodomain-like_sf"/>
</dbReference>
<feature type="domain" description="Sigma-54 factor interaction" evidence="7">
    <location>
        <begin position="356"/>
        <end position="585"/>
    </location>
</feature>
<protein>
    <submittedName>
        <fullName evidence="8">Sigma 54-interacting transcriptional regulator</fullName>
    </submittedName>
</protein>
<evidence type="ECO:0000256" key="5">
    <source>
        <dbReference type="SAM" id="MobiDB-lite"/>
    </source>
</evidence>
<gene>
    <name evidence="8" type="ORF">GCM10023156_18590</name>
</gene>
<dbReference type="SUPFAM" id="SSF55781">
    <property type="entry name" value="GAF domain-like"/>
    <property type="match status" value="1"/>
</dbReference>
<dbReference type="InterPro" id="IPR002197">
    <property type="entry name" value="HTH_Fis"/>
</dbReference>
<evidence type="ECO:0000313" key="8">
    <source>
        <dbReference type="EMBL" id="GAA4451224.1"/>
    </source>
</evidence>
<feature type="domain" description="FHA" evidence="6">
    <location>
        <begin position="1"/>
        <end position="63"/>
    </location>
</feature>
<dbReference type="InterPro" id="IPR058031">
    <property type="entry name" value="AAA_lid_NorR"/>
</dbReference>
<dbReference type="PANTHER" id="PTHR32071:SF57">
    <property type="entry name" value="C4-DICARBOXYLATE TRANSPORT TRANSCRIPTIONAL REGULATORY PROTEIN DCTD"/>
    <property type="match status" value="1"/>
</dbReference>
<dbReference type="Proteomes" id="UP001500840">
    <property type="component" value="Unassembled WGS sequence"/>
</dbReference>
<dbReference type="SMART" id="SM00382">
    <property type="entry name" value="AAA"/>
    <property type="match status" value="1"/>
</dbReference>
<dbReference type="InterPro" id="IPR000253">
    <property type="entry name" value="FHA_dom"/>
</dbReference>
<sequence>MIRSHQASRQHARIYWADPAPQEASASSQPVAATTTATATATGSWFIEDLGSRNGTFVGGIEITAPHPLRDGDKIEVAGFAIQFTHTIHTGGIETTSSDDDDAASQATDDQLTMEMSADAITDRRRHSDYLHGRTAASAANAADSKTAAERNAAGDDSPGVRSRLLKLAFTLARLEDSESAVAACLDDLVGSLKFDTAGVYLSERSTPPSSVSPSSISEIPLVATRQSGDRSYRRPPETLLQNLAGENGHALLARNIVGDDQLATKNSRGEIDVESIILAPIRDHRDRFLGMIHMTTAAGIRPFSSDDLQVVVAVAEILAESVSRLADQRRLAKSLHLSRRRAELLQEQLGDKVRIVGKSEAIRAVIEKIKLAAPTHATVLVRGESGVGKELVAAALHHASNRREGPMVCLNCAALSETLLESELFGHEKGAFTGATERKRGKFEMADCGTLMLDEIGEMNAELQAKLLRVLEGHPFERVGGHEPIKVDVRVVAATNRDLQAMVGEGKFRQDLYYRLHVVEIIVPPLRQRQRDCLLLAQFFLDRFNREMGRRIETISEAAQKRLLEYHWPGNIRELRNVIERAVVLNQKNVIEENDLALSPASAAGGDATASSDTAVEMTLAELEQQHIERVLRHTDGNKSRAAAMLGIERSTLDRKLKRFAKS</sequence>
<dbReference type="InterPro" id="IPR025944">
    <property type="entry name" value="Sigma_54_int_dom_CS"/>
</dbReference>
<dbReference type="PRINTS" id="PR01590">
    <property type="entry name" value="HTHFIS"/>
</dbReference>
<feature type="region of interest" description="Disordered" evidence="5">
    <location>
        <begin position="92"/>
        <end position="111"/>
    </location>
</feature>
<dbReference type="CDD" id="cd00060">
    <property type="entry name" value="FHA"/>
    <property type="match status" value="1"/>
</dbReference>
<dbReference type="PROSITE" id="PS50006">
    <property type="entry name" value="FHA_DOMAIN"/>
    <property type="match status" value="1"/>
</dbReference>
<dbReference type="PROSITE" id="PS00675">
    <property type="entry name" value="SIGMA54_INTERACT_1"/>
    <property type="match status" value="1"/>
</dbReference>
<dbReference type="InterPro" id="IPR027417">
    <property type="entry name" value="P-loop_NTPase"/>
</dbReference>